<evidence type="ECO:0000313" key="2">
    <source>
        <dbReference type="EMBL" id="NMP24490.1"/>
    </source>
</evidence>
<comment type="caution">
    <text evidence="2">The sequence shown here is derived from an EMBL/GenBank/DDBJ whole genome shotgun (WGS) entry which is preliminary data.</text>
</comment>
<feature type="transmembrane region" description="Helical" evidence="1">
    <location>
        <begin position="161"/>
        <end position="183"/>
    </location>
</feature>
<name>A0A7Y0L770_9FIRM</name>
<dbReference type="AlphaFoldDB" id="A0A7Y0L770"/>
<keyword evidence="1" id="KW-0812">Transmembrane</keyword>
<keyword evidence="1" id="KW-0472">Membrane</keyword>
<gene>
    <name evidence="2" type="ORF">HIJ39_19420</name>
</gene>
<accession>A0A7Y0L770</accession>
<evidence type="ECO:0000313" key="3">
    <source>
        <dbReference type="Proteomes" id="UP000533476"/>
    </source>
</evidence>
<feature type="transmembrane region" description="Helical" evidence="1">
    <location>
        <begin position="84"/>
        <end position="105"/>
    </location>
</feature>
<dbReference type="EMBL" id="JABBVZ010000115">
    <property type="protein sequence ID" value="NMP24490.1"/>
    <property type="molecule type" value="Genomic_DNA"/>
</dbReference>
<keyword evidence="3" id="KW-1185">Reference proteome</keyword>
<protein>
    <submittedName>
        <fullName evidence="2">Uncharacterized protein</fullName>
    </submittedName>
</protein>
<organism evidence="2 3">
    <name type="scientific">Sulfobacillus harzensis</name>
    <dbReference type="NCBI Taxonomy" id="2729629"/>
    <lineage>
        <taxon>Bacteria</taxon>
        <taxon>Bacillati</taxon>
        <taxon>Bacillota</taxon>
        <taxon>Clostridia</taxon>
        <taxon>Eubacteriales</taxon>
        <taxon>Clostridiales Family XVII. Incertae Sedis</taxon>
        <taxon>Sulfobacillus</taxon>
    </lineage>
</organism>
<evidence type="ECO:0000256" key="1">
    <source>
        <dbReference type="SAM" id="Phobius"/>
    </source>
</evidence>
<sequence>MLDVAFIAFGILSGLAFSIVWRLVLVKLRVILRSNDSYEADLSQDREKQRTKSAMRRNVWHPVGEEAAVRGLPMALWLFCPRIAVLNILGVAGIYAAAWIASHIVETGKRWYSFKVLSHLSSTASIVWTAATMVGQTLSYSLAWLVASFGPLVGSPWHRSVLILIRGFLAGSLVHALHNFLILDPGWFGQGYRRIRLIHSMKSSSR</sequence>
<reference evidence="2 3" key="1">
    <citation type="submission" date="2020-04" db="EMBL/GenBank/DDBJ databases">
        <authorList>
            <person name="Zhang R."/>
            <person name="Schippers A."/>
        </authorList>
    </citation>
    <scope>NUCLEOTIDE SEQUENCE [LARGE SCALE GENOMIC DNA]</scope>
    <source>
        <strain evidence="2 3">DSM 109850</strain>
    </source>
</reference>
<keyword evidence="1" id="KW-1133">Transmembrane helix</keyword>
<proteinExistence type="predicted"/>
<dbReference type="RefSeq" id="WP_169102653.1">
    <property type="nucleotide sequence ID" value="NZ_JABBVZ010000115.1"/>
</dbReference>
<dbReference type="Proteomes" id="UP000533476">
    <property type="component" value="Unassembled WGS sequence"/>
</dbReference>
<feature type="transmembrane region" description="Helical" evidence="1">
    <location>
        <begin position="125"/>
        <end position="149"/>
    </location>
</feature>
<feature type="transmembrane region" description="Helical" evidence="1">
    <location>
        <begin position="6"/>
        <end position="25"/>
    </location>
</feature>